<keyword evidence="1" id="KW-0812">Transmembrane</keyword>
<dbReference type="GO" id="GO:0015344">
    <property type="term" value="F:siderophore uptake transmembrane transporter activity"/>
    <property type="evidence" value="ECO:0007669"/>
    <property type="project" value="TreeGrafter"/>
</dbReference>
<sequence length="296" mass="31996">MAERTLPALLNPNLKYKRMKKKLSLLAVLLVSTLCLMAQKGAIKGRVIAADGTPVAGAIINVLQTNYNTVADDDGRFQLSNLPPGNRLLQVGAWGYADYRTQVTVPENAELTLDITLQQTSVELSDITVTAPAAVYAEKRSSTASRVPITNLENPQVYTVLPKELMRAQLISDYQSALNSAPGVSNVNYGPGSGGIGLWAYMRGFNVQTATIRNGLATNFVTLSDPYNTERLEVIKGPVGTLFGTTLVSYGGLINQETKKPLGVRRGELRQQPADSRCESAGLEDAQHTVQCFLPK</sequence>
<dbReference type="EMBL" id="AYYC01000696">
    <property type="protein sequence ID" value="ETK04113.1"/>
    <property type="molecule type" value="Genomic_DNA"/>
</dbReference>
<dbReference type="PANTHER" id="PTHR32552">
    <property type="entry name" value="FERRICHROME IRON RECEPTOR-RELATED"/>
    <property type="match status" value="1"/>
</dbReference>
<protein>
    <recommendedName>
        <fullName evidence="2">TonB-dependent receptor plug domain-containing protein</fullName>
    </recommendedName>
</protein>
<dbReference type="Pfam" id="PF07715">
    <property type="entry name" value="Plug"/>
    <property type="match status" value="1"/>
</dbReference>
<dbReference type="Proteomes" id="UP000018872">
    <property type="component" value="Unassembled WGS sequence"/>
</dbReference>
<keyword evidence="1" id="KW-0472">Membrane</keyword>
<accession>W2CAS4</accession>
<feature type="domain" description="TonB-dependent receptor plug" evidence="2">
    <location>
        <begin position="152"/>
        <end position="245"/>
    </location>
</feature>
<name>W2CAS4_9BACT</name>
<dbReference type="AlphaFoldDB" id="W2CAS4"/>
<dbReference type="Gene3D" id="2.170.130.10">
    <property type="entry name" value="TonB-dependent receptor, plug domain"/>
    <property type="match status" value="1"/>
</dbReference>
<dbReference type="Gene3D" id="2.60.40.1120">
    <property type="entry name" value="Carboxypeptidase-like, regulatory domain"/>
    <property type="match status" value="1"/>
</dbReference>
<gene>
    <name evidence="3" type="ORF">T229_10695</name>
</gene>
<dbReference type="InterPro" id="IPR039426">
    <property type="entry name" value="TonB-dep_rcpt-like"/>
</dbReference>
<dbReference type="InterPro" id="IPR037066">
    <property type="entry name" value="Plug_dom_sf"/>
</dbReference>
<keyword evidence="1" id="KW-0813">Transport</keyword>
<reference evidence="3 4" key="1">
    <citation type="submission" date="2013-11" db="EMBL/GenBank/DDBJ databases">
        <title>Single cell genomics of uncultured Tannerella BU063 (oral taxon 286).</title>
        <authorList>
            <person name="Beall C.J."/>
            <person name="Campbell A.G."/>
            <person name="Griffen A.L."/>
            <person name="Podar M."/>
            <person name="Leys E.J."/>
        </authorList>
    </citation>
    <scope>NUCLEOTIDE SEQUENCE [LARGE SCALE GENOMIC DNA]</scope>
    <source>
        <strain evidence="3">Cell 5</strain>
    </source>
</reference>
<comment type="caution">
    <text evidence="3">The sequence shown here is derived from an EMBL/GenBank/DDBJ whole genome shotgun (WGS) entry which is preliminary data.</text>
</comment>
<dbReference type="InterPro" id="IPR008969">
    <property type="entry name" value="CarboxyPept-like_regulatory"/>
</dbReference>
<keyword evidence="1" id="KW-1134">Transmembrane beta strand</keyword>
<comment type="similarity">
    <text evidence="1">Belongs to the TonB-dependent receptor family.</text>
</comment>
<comment type="subcellular location">
    <subcellularLocation>
        <location evidence="1">Cell outer membrane</location>
        <topology evidence="1">Multi-pass membrane protein</topology>
    </subcellularLocation>
</comment>
<dbReference type="SUPFAM" id="SSF56935">
    <property type="entry name" value="Porins"/>
    <property type="match status" value="1"/>
</dbReference>
<dbReference type="GO" id="GO:0009279">
    <property type="term" value="C:cell outer membrane"/>
    <property type="evidence" value="ECO:0007669"/>
    <property type="project" value="UniProtKB-SubCell"/>
</dbReference>
<evidence type="ECO:0000259" key="2">
    <source>
        <dbReference type="Pfam" id="PF07715"/>
    </source>
</evidence>
<dbReference type="InterPro" id="IPR012910">
    <property type="entry name" value="Plug_dom"/>
</dbReference>
<evidence type="ECO:0000256" key="1">
    <source>
        <dbReference type="PROSITE-ProRule" id="PRU01360"/>
    </source>
</evidence>
<evidence type="ECO:0000313" key="3">
    <source>
        <dbReference type="EMBL" id="ETK04113.1"/>
    </source>
</evidence>
<keyword evidence="1" id="KW-0998">Cell outer membrane</keyword>
<proteinExistence type="inferred from homology"/>
<dbReference type="Pfam" id="PF13620">
    <property type="entry name" value="CarboxypepD_reg"/>
    <property type="match status" value="1"/>
</dbReference>
<organism evidence="3 4">
    <name type="scientific">Tannerella sp. oral taxon BU063 isolate Cell 5</name>
    <dbReference type="NCBI Taxonomy" id="1410950"/>
    <lineage>
        <taxon>Bacteria</taxon>
        <taxon>Pseudomonadati</taxon>
        <taxon>Bacteroidota</taxon>
        <taxon>Bacteroidia</taxon>
        <taxon>Bacteroidales</taxon>
        <taxon>Tannerellaceae</taxon>
        <taxon>Tannerella</taxon>
    </lineage>
</organism>
<dbReference type="SUPFAM" id="SSF49464">
    <property type="entry name" value="Carboxypeptidase regulatory domain-like"/>
    <property type="match status" value="1"/>
</dbReference>
<dbReference type="PROSITE" id="PS52016">
    <property type="entry name" value="TONB_DEPENDENT_REC_3"/>
    <property type="match status" value="1"/>
</dbReference>
<dbReference type="PANTHER" id="PTHR32552:SF74">
    <property type="entry name" value="HYDROXAMATE SIDEROPHORE RECEPTOR FHUE"/>
    <property type="match status" value="1"/>
</dbReference>
<evidence type="ECO:0000313" key="4">
    <source>
        <dbReference type="Proteomes" id="UP000018872"/>
    </source>
</evidence>
<dbReference type="PATRIC" id="fig|1410950.3.peg.1569"/>